<protein>
    <submittedName>
        <fullName evidence="1">Uncharacterized protein</fullName>
    </submittedName>
</protein>
<gene>
    <name evidence="1" type="ORF">EAH89_17255</name>
</gene>
<keyword evidence="2" id="KW-1185">Reference proteome</keyword>
<organism evidence="1 2">
    <name type="scientific">Muricoccus nepalensis</name>
    <dbReference type="NCBI Taxonomy" id="1854500"/>
    <lineage>
        <taxon>Bacteria</taxon>
        <taxon>Pseudomonadati</taxon>
        <taxon>Pseudomonadota</taxon>
        <taxon>Alphaproteobacteria</taxon>
        <taxon>Acetobacterales</taxon>
        <taxon>Roseomonadaceae</taxon>
        <taxon>Muricoccus</taxon>
    </lineage>
</organism>
<comment type="caution">
    <text evidence="1">The sequence shown here is derived from an EMBL/GenBank/DDBJ whole genome shotgun (WGS) entry which is preliminary data.</text>
</comment>
<dbReference type="RefSeq" id="WP_140884968.1">
    <property type="nucleotide sequence ID" value="NZ_RCZP01000018.1"/>
</dbReference>
<evidence type="ECO:0000313" key="2">
    <source>
        <dbReference type="Proteomes" id="UP000317078"/>
    </source>
</evidence>
<accession>A0A502FUW9</accession>
<reference evidence="1 2" key="1">
    <citation type="journal article" date="2019" name="Environ. Microbiol.">
        <title>Species interactions and distinct microbial communities in high Arctic permafrost affected cryosols are associated with the CH4 and CO2 gas fluxes.</title>
        <authorList>
            <person name="Altshuler I."/>
            <person name="Hamel J."/>
            <person name="Turney S."/>
            <person name="Magnuson E."/>
            <person name="Levesque R."/>
            <person name="Greer C."/>
            <person name="Whyte L.G."/>
        </authorList>
    </citation>
    <scope>NUCLEOTIDE SEQUENCE [LARGE SCALE GENOMIC DNA]</scope>
    <source>
        <strain evidence="1 2">S9.3B</strain>
    </source>
</reference>
<proteinExistence type="predicted"/>
<name>A0A502FUW9_9PROT</name>
<sequence>MLDAVFAAFPASYTYFSPDGMVVLADQSGAMLRSPIALGPDAEDTGGIGQFRSVLRLRTADFPDGTEPEQGAYVVVEGERSMITDVLTDPRGWSDCPLALAPE</sequence>
<dbReference type="EMBL" id="RCZP01000018">
    <property type="protein sequence ID" value="TPG53265.1"/>
    <property type="molecule type" value="Genomic_DNA"/>
</dbReference>
<dbReference type="Proteomes" id="UP000317078">
    <property type="component" value="Unassembled WGS sequence"/>
</dbReference>
<dbReference type="AlphaFoldDB" id="A0A502FUW9"/>
<evidence type="ECO:0000313" key="1">
    <source>
        <dbReference type="EMBL" id="TPG53265.1"/>
    </source>
</evidence>